<accession>A0A151ZAZ7</accession>
<dbReference type="Proteomes" id="UP000076078">
    <property type="component" value="Unassembled WGS sequence"/>
</dbReference>
<dbReference type="InParanoid" id="A0A151ZAZ7"/>
<protein>
    <submittedName>
        <fullName evidence="1">Uncharacterized protein</fullName>
    </submittedName>
</protein>
<organism evidence="1 2">
    <name type="scientific">Tieghemostelium lacteum</name>
    <name type="common">Slime mold</name>
    <name type="synonym">Dictyostelium lacteum</name>
    <dbReference type="NCBI Taxonomy" id="361077"/>
    <lineage>
        <taxon>Eukaryota</taxon>
        <taxon>Amoebozoa</taxon>
        <taxon>Evosea</taxon>
        <taxon>Eumycetozoa</taxon>
        <taxon>Dictyostelia</taxon>
        <taxon>Dictyosteliales</taxon>
        <taxon>Raperosteliaceae</taxon>
        <taxon>Tieghemostelium</taxon>
    </lineage>
</organism>
<evidence type="ECO:0000313" key="2">
    <source>
        <dbReference type="Proteomes" id="UP000076078"/>
    </source>
</evidence>
<sequence>MSLVCWEWFHWVSYEYSKRFTYIWRLIDSRSTQSVSKATEMHNLIVHSATKVTVKTDDLPLDSLMSHLSSKYCLLKSISSLNIVYKINRMDNYSDWDKVDFEIKSYATSNTYPLISNYQNPFQDYSKEQWSQLLSKVQSFEFDFDQKYHCLGFIKNLIEHGLGSSGNGLKSLSIIKDGSAYSLESILNQMKPILENIETFSLSTSTAFNWPFYSEPTKKISQWIQNLPSLRHLSLCDIKLFENVIDGYLSSPGCIDNRIETLFLTDQSETITNSLVIDLAFKSLKLPQVDKISGIPFLNTDDMIKIFAKKRLRSLGSSYFINYHSLVSECMSVSGIEDLYLDFDVETNKDEIKLPVDTLYSFGYRFSSQKLITYVDMRRVELSKCILKELSVEHCHIKYLTIDYFNTYLHSSLLTLIRSQKQLEQLYIGNPKEFTFFSYTFPYQQYIDCISKHPSLRVVFQFIVFSNNEFDYLLKTLHHLDVFALVVSTNFLYFKSFTEEVKKCYDIYSNFREIYLYRFTRKYTYYPTLIENSSFRYLQWKPLNK</sequence>
<dbReference type="AlphaFoldDB" id="A0A151ZAZ7"/>
<reference evidence="1 2" key="1">
    <citation type="submission" date="2015-12" db="EMBL/GenBank/DDBJ databases">
        <title>Dictyostelia acquired genes for synthesis and detection of signals that induce cell-type specialization by lateral gene transfer from prokaryotes.</title>
        <authorList>
            <person name="Gloeckner G."/>
            <person name="Schaap P."/>
        </authorList>
    </citation>
    <scope>NUCLEOTIDE SEQUENCE [LARGE SCALE GENOMIC DNA]</scope>
    <source>
        <strain evidence="1 2">TK</strain>
    </source>
</reference>
<name>A0A151ZAZ7_TIELA</name>
<keyword evidence="2" id="KW-1185">Reference proteome</keyword>
<proteinExistence type="predicted"/>
<gene>
    <name evidence="1" type="ORF">DLAC_08017</name>
</gene>
<dbReference type="EMBL" id="LODT01000035">
    <property type="protein sequence ID" value="KYQ91111.1"/>
    <property type="molecule type" value="Genomic_DNA"/>
</dbReference>
<comment type="caution">
    <text evidence="1">The sequence shown here is derived from an EMBL/GenBank/DDBJ whole genome shotgun (WGS) entry which is preliminary data.</text>
</comment>
<evidence type="ECO:0000313" key="1">
    <source>
        <dbReference type="EMBL" id="KYQ91111.1"/>
    </source>
</evidence>